<dbReference type="InterPro" id="IPR020843">
    <property type="entry name" value="ER"/>
</dbReference>
<evidence type="ECO:0000256" key="2">
    <source>
        <dbReference type="ARBA" id="ARBA00023002"/>
    </source>
</evidence>
<dbReference type="SUPFAM" id="SSF50129">
    <property type="entry name" value="GroES-like"/>
    <property type="match status" value="1"/>
</dbReference>
<comment type="caution">
    <text evidence="4">The sequence shown here is derived from an EMBL/GenBank/DDBJ whole genome shotgun (WGS) entry which is preliminary data.</text>
</comment>
<dbReference type="CDD" id="cd08249">
    <property type="entry name" value="enoyl_reductase_like"/>
    <property type="match status" value="1"/>
</dbReference>
<dbReference type="GO" id="GO:0016651">
    <property type="term" value="F:oxidoreductase activity, acting on NAD(P)H"/>
    <property type="evidence" value="ECO:0007669"/>
    <property type="project" value="InterPro"/>
</dbReference>
<accession>A0AAD6D6F2</accession>
<sequence>MANKAAIIPAAKAPLEIHPVDVYQPGRRELLVKNEVIAFNPIEYKIAKLGFFPIQYPSILGVSYGGTVQAVGADVTGFKVGDKVAVAKAFGASDNKYGVYQQYVITPEDAASKISPSIDVTIPASLVGNLKTVVGLFSGIAGLDRPTLDTAPPSQKKRVLIYGGSSSLGSLSVQYVAQAGYQVITTSSPQHDDFVSKLGATQVINHRQEESSLIDELSAAGPYDIFVDCISLPKTIAVNAKVLSRQGGGKLYTVVPPLGPDNLPSGVNREFASWGAVLSDEKNAHLLRWAIDVYLPEGVALGKIIPLPIEKIPGGLSGVETALDRLQKGVSGLKLVVDPWE</sequence>
<keyword evidence="2" id="KW-0560">Oxidoreductase</keyword>
<proteinExistence type="inferred from homology"/>
<dbReference type="Gene3D" id="3.40.50.720">
    <property type="entry name" value="NAD(P)-binding Rossmann-like Domain"/>
    <property type="match status" value="1"/>
</dbReference>
<dbReference type="InterPro" id="IPR011032">
    <property type="entry name" value="GroES-like_sf"/>
</dbReference>
<reference evidence="4 5" key="1">
    <citation type="journal article" date="2023" name="IMA Fungus">
        <title>Comparative genomic study of the Penicillium genus elucidates a diverse pangenome and 15 lateral gene transfer events.</title>
        <authorList>
            <person name="Petersen C."/>
            <person name="Sorensen T."/>
            <person name="Nielsen M.R."/>
            <person name="Sondergaard T.E."/>
            <person name="Sorensen J.L."/>
            <person name="Fitzpatrick D.A."/>
            <person name="Frisvad J.C."/>
            <person name="Nielsen K.L."/>
        </authorList>
    </citation>
    <scope>NUCLEOTIDE SEQUENCE [LARGE SCALE GENOMIC DNA]</scope>
    <source>
        <strain evidence="4 5">IBT 35679</strain>
    </source>
</reference>
<gene>
    <name evidence="4" type="ORF">N7494_002856</name>
</gene>
<dbReference type="Pfam" id="PF00107">
    <property type="entry name" value="ADH_zinc_N"/>
    <property type="match status" value="1"/>
</dbReference>
<organism evidence="4 5">
    <name type="scientific">Penicillium frequentans</name>
    <dbReference type="NCBI Taxonomy" id="3151616"/>
    <lineage>
        <taxon>Eukaryota</taxon>
        <taxon>Fungi</taxon>
        <taxon>Dikarya</taxon>
        <taxon>Ascomycota</taxon>
        <taxon>Pezizomycotina</taxon>
        <taxon>Eurotiomycetes</taxon>
        <taxon>Eurotiomycetidae</taxon>
        <taxon>Eurotiales</taxon>
        <taxon>Aspergillaceae</taxon>
        <taxon>Penicillium</taxon>
    </lineage>
</organism>
<dbReference type="InterPro" id="IPR013149">
    <property type="entry name" value="ADH-like_C"/>
</dbReference>
<name>A0AAD6D6F2_9EURO</name>
<dbReference type="InterPro" id="IPR047122">
    <property type="entry name" value="Trans-enoyl_RdTase-like"/>
</dbReference>
<feature type="domain" description="Enoyl reductase (ER)" evidence="3">
    <location>
        <begin position="10"/>
        <end position="337"/>
    </location>
</feature>
<dbReference type="SUPFAM" id="SSF51735">
    <property type="entry name" value="NAD(P)-binding Rossmann-fold domains"/>
    <property type="match status" value="1"/>
</dbReference>
<dbReference type="PANTHER" id="PTHR45348">
    <property type="entry name" value="HYPOTHETICAL OXIDOREDUCTASE (EUROFUNG)"/>
    <property type="match status" value="1"/>
</dbReference>
<keyword evidence="5" id="KW-1185">Reference proteome</keyword>
<comment type="similarity">
    <text evidence="1">Belongs to the zinc-containing alcohol dehydrogenase family.</text>
</comment>
<dbReference type="Gene3D" id="3.90.180.10">
    <property type="entry name" value="Medium-chain alcohol dehydrogenases, catalytic domain"/>
    <property type="match status" value="1"/>
</dbReference>
<protein>
    <submittedName>
        <fullName evidence="4">Chaperonin 10-like protein</fullName>
    </submittedName>
</protein>
<dbReference type="Proteomes" id="UP001220324">
    <property type="component" value="Unassembled WGS sequence"/>
</dbReference>
<evidence type="ECO:0000259" key="3">
    <source>
        <dbReference type="SMART" id="SM00829"/>
    </source>
</evidence>
<dbReference type="SMART" id="SM00829">
    <property type="entry name" value="PKS_ER"/>
    <property type="match status" value="1"/>
</dbReference>
<dbReference type="AlphaFoldDB" id="A0AAD6D6F2"/>
<dbReference type="InterPro" id="IPR013154">
    <property type="entry name" value="ADH-like_N"/>
</dbReference>
<evidence type="ECO:0000256" key="1">
    <source>
        <dbReference type="ARBA" id="ARBA00008072"/>
    </source>
</evidence>
<dbReference type="EMBL" id="JAQIZZ010000002">
    <property type="protein sequence ID" value="KAJ5553478.1"/>
    <property type="molecule type" value="Genomic_DNA"/>
</dbReference>
<dbReference type="PANTHER" id="PTHR45348:SF2">
    <property type="entry name" value="ZINC-TYPE ALCOHOL DEHYDROGENASE-LIKE PROTEIN C2E1P3.01"/>
    <property type="match status" value="1"/>
</dbReference>
<evidence type="ECO:0000313" key="4">
    <source>
        <dbReference type="EMBL" id="KAJ5553478.1"/>
    </source>
</evidence>
<evidence type="ECO:0000313" key="5">
    <source>
        <dbReference type="Proteomes" id="UP001220324"/>
    </source>
</evidence>
<dbReference type="Pfam" id="PF08240">
    <property type="entry name" value="ADH_N"/>
    <property type="match status" value="1"/>
</dbReference>
<dbReference type="InterPro" id="IPR036291">
    <property type="entry name" value="NAD(P)-bd_dom_sf"/>
</dbReference>